<evidence type="ECO:0000313" key="4">
    <source>
        <dbReference type="EMBL" id="SDH16633.1"/>
    </source>
</evidence>
<dbReference type="PANTHER" id="PTHR45947:SF3">
    <property type="entry name" value="SULFOQUINOVOSYL TRANSFERASE SQD2"/>
    <property type="match status" value="1"/>
</dbReference>
<dbReference type="STRING" id="504805.SAMN05421505_11238"/>
<evidence type="ECO:0000259" key="3">
    <source>
        <dbReference type="Pfam" id="PF13439"/>
    </source>
</evidence>
<keyword evidence="1" id="KW-0328">Glycosyltransferase</keyword>
<dbReference type="PANTHER" id="PTHR45947">
    <property type="entry name" value="SULFOQUINOVOSYL TRANSFERASE SQD2"/>
    <property type="match status" value="1"/>
</dbReference>
<proteinExistence type="predicted"/>
<dbReference type="InterPro" id="IPR028098">
    <property type="entry name" value="Glyco_trans_4-like_N"/>
</dbReference>
<sequence>MSGVLSVFGGYGPGATSGAERMAWRTTAGLARRGHTVAAMTDAVRPAAMAGEPWPVLGTEAELLAALPGWRPDVVHAYDLALPGPVRLARELADRYGARFVLTPASTTDIWPDKALGAELCAAARAVFTLTEAESAAIRAVGAPGARLFRLPQAPDLEGGAHAGEFRRRHRVDGPMVLFLGRRVATKGYRTLLDAAPLVWHAFPDTVFAFGGPDGEPEATAAFSASRDGRILNLGMIDDRAKHDALAACDVLALPTRADVFPLVFAEAWSCGRPVVSGSFAGVSEVVRHGVDGLVVGDRPPDVADALTRLLGDERLRTSMGAAGRRRVEREMSWEHVARAVEAGFDRSAD</sequence>
<accession>A0A1G8A6X8</accession>
<dbReference type="GO" id="GO:1901137">
    <property type="term" value="P:carbohydrate derivative biosynthetic process"/>
    <property type="evidence" value="ECO:0007669"/>
    <property type="project" value="UniProtKB-ARBA"/>
</dbReference>
<dbReference type="EMBL" id="FNCN01000012">
    <property type="protein sequence ID" value="SDH16633.1"/>
    <property type="molecule type" value="Genomic_DNA"/>
</dbReference>
<dbReference type="Gene3D" id="3.40.50.2000">
    <property type="entry name" value="Glycogen Phosphorylase B"/>
    <property type="match status" value="2"/>
</dbReference>
<dbReference type="InterPro" id="IPR050194">
    <property type="entry name" value="Glycosyltransferase_grp1"/>
</dbReference>
<dbReference type="AlphaFoldDB" id="A0A1G8A6X8"/>
<dbReference type="Proteomes" id="UP000198923">
    <property type="component" value="Unassembled WGS sequence"/>
</dbReference>
<organism evidence="4 5">
    <name type="scientific">Sinosporangium album</name>
    <dbReference type="NCBI Taxonomy" id="504805"/>
    <lineage>
        <taxon>Bacteria</taxon>
        <taxon>Bacillati</taxon>
        <taxon>Actinomycetota</taxon>
        <taxon>Actinomycetes</taxon>
        <taxon>Streptosporangiales</taxon>
        <taxon>Streptosporangiaceae</taxon>
        <taxon>Sinosporangium</taxon>
    </lineage>
</organism>
<dbReference type="GO" id="GO:0016758">
    <property type="term" value="F:hexosyltransferase activity"/>
    <property type="evidence" value="ECO:0007669"/>
    <property type="project" value="TreeGrafter"/>
</dbReference>
<dbReference type="Pfam" id="PF13692">
    <property type="entry name" value="Glyco_trans_1_4"/>
    <property type="match status" value="1"/>
</dbReference>
<gene>
    <name evidence="4" type="ORF">SAMN05421505_11238</name>
</gene>
<protein>
    <submittedName>
        <fullName evidence="4">Glycosyltransferase involved in cell wall bisynthesis</fullName>
    </submittedName>
</protein>
<feature type="domain" description="Glycosyltransferase subfamily 4-like N-terminal" evidence="3">
    <location>
        <begin position="17"/>
        <end position="154"/>
    </location>
</feature>
<evidence type="ECO:0000256" key="1">
    <source>
        <dbReference type="ARBA" id="ARBA00022676"/>
    </source>
</evidence>
<dbReference type="Pfam" id="PF13439">
    <property type="entry name" value="Glyco_transf_4"/>
    <property type="match status" value="1"/>
</dbReference>
<dbReference type="CDD" id="cd03801">
    <property type="entry name" value="GT4_PimA-like"/>
    <property type="match status" value="1"/>
</dbReference>
<evidence type="ECO:0000256" key="2">
    <source>
        <dbReference type="ARBA" id="ARBA00022679"/>
    </source>
</evidence>
<name>A0A1G8A6X8_9ACTN</name>
<evidence type="ECO:0000313" key="5">
    <source>
        <dbReference type="Proteomes" id="UP000198923"/>
    </source>
</evidence>
<keyword evidence="5" id="KW-1185">Reference proteome</keyword>
<dbReference type="SUPFAM" id="SSF53756">
    <property type="entry name" value="UDP-Glycosyltransferase/glycogen phosphorylase"/>
    <property type="match status" value="1"/>
</dbReference>
<reference evidence="4 5" key="1">
    <citation type="submission" date="2016-10" db="EMBL/GenBank/DDBJ databases">
        <authorList>
            <person name="de Groot N.N."/>
        </authorList>
    </citation>
    <scope>NUCLEOTIDE SEQUENCE [LARGE SCALE GENOMIC DNA]</scope>
    <source>
        <strain evidence="4 5">CPCC 201354</strain>
    </source>
</reference>
<dbReference type="RefSeq" id="WP_093170978.1">
    <property type="nucleotide sequence ID" value="NZ_FNCN01000012.1"/>
</dbReference>
<keyword evidence="2 4" id="KW-0808">Transferase</keyword>
<dbReference type="OrthoDB" id="502646at2"/>